<dbReference type="EMBL" id="JALLAZ020001637">
    <property type="protein sequence ID" value="KAL3770128.1"/>
    <property type="molecule type" value="Genomic_DNA"/>
</dbReference>
<comment type="caution">
    <text evidence="2">The sequence shown here is derived from an EMBL/GenBank/DDBJ whole genome shotgun (WGS) entry which is preliminary data.</text>
</comment>
<evidence type="ECO:0000256" key="1">
    <source>
        <dbReference type="SAM" id="MobiDB-lite"/>
    </source>
</evidence>
<name>A0ABD3N227_9STRA</name>
<feature type="region of interest" description="Disordered" evidence="1">
    <location>
        <begin position="99"/>
        <end position="121"/>
    </location>
</feature>
<sequence length="121" mass="13623">MIATSPSLLSYRVASSACPLRPAISFADSLVLSFLHAVAAARVFRRPTVHHSRSVSTIRGLVPALAATHVQQMSPRAGKVRKDVVVLDEVSRRKDRMDIARKYDQRQPRRRHEELVALEER</sequence>
<protein>
    <submittedName>
        <fullName evidence="2">Uncharacterized protein</fullName>
    </submittedName>
</protein>
<evidence type="ECO:0000313" key="3">
    <source>
        <dbReference type="Proteomes" id="UP001530315"/>
    </source>
</evidence>
<reference evidence="2 3" key="1">
    <citation type="submission" date="2024-10" db="EMBL/GenBank/DDBJ databases">
        <title>Updated reference genomes for cyclostephanoid diatoms.</title>
        <authorList>
            <person name="Roberts W.R."/>
            <person name="Alverson A.J."/>
        </authorList>
    </citation>
    <scope>NUCLEOTIDE SEQUENCE [LARGE SCALE GENOMIC DNA]</scope>
    <source>
        <strain evidence="2 3">AJA276-08</strain>
    </source>
</reference>
<dbReference type="Proteomes" id="UP001530315">
    <property type="component" value="Unassembled WGS sequence"/>
</dbReference>
<keyword evidence="3" id="KW-1185">Reference proteome</keyword>
<evidence type="ECO:0000313" key="2">
    <source>
        <dbReference type="EMBL" id="KAL3770128.1"/>
    </source>
</evidence>
<organism evidence="2 3">
    <name type="scientific">Stephanodiscus triporus</name>
    <dbReference type="NCBI Taxonomy" id="2934178"/>
    <lineage>
        <taxon>Eukaryota</taxon>
        <taxon>Sar</taxon>
        <taxon>Stramenopiles</taxon>
        <taxon>Ochrophyta</taxon>
        <taxon>Bacillariophyta</taxon>
        <taxon>Coscinodiscophyceae</taxon>
        <taxon>Thalassiosirophycidae</taxon>
        <taxon>Stephanodiscales</taxon>
        <taxon>Stephanodiscaceae</taxon>
        <taxon>Stephanodiscus</taxon>
    </lineage>
</organism>
<accession>A0ABD3N227</accession>
<proteinExistence type="predicted"/>
<gene>
    <name evidence="2" type="ORF">ACHAW5_009669</name>
</gene>
<dbReference type="AlphaFoldDB" id="A0ABD3N227"/>